<dbReference type="AlphaFoldDB" id="A0AAV4LPF0"/>
<accession>A0AAV4LPF0</accession>
<dbReference type="GeneID" id="94193277"/>
<name>A0AAV4LPF0_BABCB</name>
<feature type="compositionally biased region" description="Low complexity" evidence="1">
    <location>
        <begin position="392"/>
        <end position="405"/>
    </location>
</feature>
<evidence type="ECO:0000313" key="3">
    <source>
        <dbReference type="Proteomes" id="UP001497744"/>
    </source>
</evidence>
<proteinExistence type="predicted"/>
<dbReference type="EMBL" id="BPLF01000001">
    <property type="protein sequence ID" value="GIX61794.1"/>
    <property type="molecule type" value="Genomic_DNA"/>
</dbReference>
<gene>
    <name evidence="2" type="ORF">BcabD6B2_12290</name>
</gene>
<reference evidence="2 3" key="1">
    <citation type="submission" date="2021-06" db="EMBL/GenBank/DDBJ databases">
        <title>Genome sequence of Babesia caballi.</title>
        <authorList>
            <person name="Yamagishi J."/>
            <person name="Kidaka T."/>
            <person name="Ochi A."/>
        </authorList>
    </citation>
    <scope>NUCLEOTIDE SEQUENCE [LARGE SCALE GENOMIC DNA]</scope>
    <source>
        <strain evidence="2">USDA-D6B2</strain>
    </source>
</reference>
<evidence type="ECO:0000313" key="2">
    <source>
        <dbReference type="EMBL" id="GIX61794.1"/>
    </source>
</evidence>
<comment type="caution">
    <text evidence="2">The sequence shown here is derived from an EMBL/GenBank/DDBJ whole genome shotgun (WGS) entry which is preliminary data.</text>
</comment>
<protein>
    <submittedName>
        <fullName evidence="2">Secreted antigen 1</fullName>
    </submittedName>
</protein>
<dbReference type="Proteomes" id="UP001497744">
    <property type="component" value="Unassembled WGS sequence"/>
</dbReference>
<feature type="region of interest" description="Disordered" evidence="1">
    <location>
        <begin position="382"/>
        <end position="423"/>
    </location>
</feature>
<organism evidence="2 3">
    <name type="scientific">Babesia caballi</name>
    <dbReference type="NCBI Taxonomy" id="5871"/>
    <lineage>
        <taxon>Eukaryota</taxon>
        <taxon>Sar</taxon>
        <taxon>Alveolata</taxon>
        <taxon>Apicomplexa</taxon>
        <taxon>Aconoidasida</taxon>
        <taxon>Piroplasmida</taxon>
        <taxon>Babesiidae</taxon>
        <taxon>Babesia</taxon>
    </lineage>
</organism>
<keyword evidence="3" id="KW-1185">Reference proteome</keyword>
<feature type="compositionally biased region" description="Polar residues" evidence="1">
    <location>
        <begin position="407"/>
        <end position="423"/>
    </location>
</feature>
<sequence length="475" mass="53826">MAEESAVLNEPDSVYGMLNLIAKLEQTNGLKKEVCQLIAKKFNDYFTHEKNSLAAGLEKLLKDLSELRKIVIKEDCHSNFGNYAQLNSNVKEECAEALAKNLHKLLATLYFWWFSLEYYNRYYEGGGKWYFYKCTDNTKTMYQWLTDRTSFDNFPFKRGFPDETLMETPVSTIRDKIDTLRKENAFVALTCTWCAMLADPLVWSQLHTLPTLPLVWIFCQAVMNDKFKDTHRLESGKHEELKTISKALSERIMKLLKQTDSCVYTWFQNKEVHEMEKITLNQERFHVYVLFLKGIIERFIEAFTVMQKVCYKWLTPSNTIYRESSFAFGFVVKGANWLMSLGWSLIAAQVKGYAVGLVGNELKDKDHLTALKNFLKTIEVKDPASTHEEDQQSSAEPASSGGPSEIETAQHTDSVPQTAEAQATGAVSTADVARVVGDVAKGTGAVVVLGGTAACGLYYTNMFGFAHLVDSYLKI</sequence>
<evidence type="ECO:0000256" key="1">
    <source>
        <dbReference type="SAM" id="MobiDB-lite"/>
    </source>
</evidence>
<dbReference type="RefSeq" id="XP_067713865.1">
    <property type="nucleotide sequence ID" value="XM_067857764.1"/>
</dbReference>